<keyword evidence="2" id="KW-1185">Reference proteome</keyword>
<proteinExistence type="predicted"/>
<dbReference type="EMBL" id="LWCA01000821">
    <property type="protein sequence ID" value="OAF66815.1"/>
    <property type="molecule type" value="Genomic_DNA"/>
</dbReference>
<sequence length="185" mass="21115">MKIANEIDWKRLINEIIGELSYKELYKLITPQIKDHVFKLLNHSYTVGYRKVLKKIDTSNLDISILTNKVSSNVKADIMLIVNDIIQKSKLHEESHHIIIDKKKLALSLWRRLGDKEKWKLMDMTSHIAAKKTGIPKQILTAGSSYVMEVEKIHSGKPNKVAEGIGKILLKVNPIGAIVNLFHPF</sequence>
<dbReference type="Proteomes" id="UP000078046">
    <property type="component" value="Unassembled WGS sequence"/>
</dbReference>
<comment type="caution">
    <text evidence="1">The sequence shown here is derived from an EMBL/GenBank/DDBJ whole genome shotgun (WGS) entry which is preliminary data.</text>
</comment>
<evidence type="ECO:0000313" key="2">
    <source>
        <dbReference type="Proteomes" id="UP000078046"/>
    </source>
</evidence>
<protein>
    <submittedName>
        <fullName evidence="1">Uncharacterized protein</fullName>
    </submittedName>
</protein>
<accession>A0A177AXU4</accession>
<name>A0A177AXU4_9BILA</name>
<evidence type="ECO:0000313" key="1">
    <source>
        <dbReference type="EMBL" id="OAF66815.1"/>
    </source>
</evidence>
<organism evidence="1 2">
    <name type="scientific">Intoshia linei</name>
    <dbReference type="NCBI Taxonomy" id="1819745"/>
    <lineage>
        <taxon>Eukaryota</taxon>
        <taxon>Metazoa</taxon>
        <taxon>Spiralia</taxon>
        <taxon>Lophotrochozoa</taxon>
        <taxon>Mesozoa</taxon>
        <taxon>Orthonectida</taxon>
        <taxon>Rhopaluridae</taxon>
        <taxon>Intoshia</taxon>
    </lineage>
</organism>
<gene>
    <name evidence="1" type="ORF">A3Q56_05468</name>
</gene>
<reference evidence="1 2" key="1">
    <citation type="submission" date="2016-04" db="EMBL/GenBank/DDBJ databases">
        <title>The genome of Intoshia linei affirms orthonectids as highly simplified spiralians.</title>
        <authorList>
            <person name="Mikhailov K.V."/>
            <person name="Slusarev G.S."/>
            <person name="Nikitin M.A."/>
            <person name="Logacheva M.D."/>
            <person name="Penin A."/>
            <person name="Aleoshin V."/>
            <person name="Panchin Y.V."/>
        </authorList>
    </citation>
    <scope>NUCLEOTIDE SEQUENCE [LARGE SCALE GENOMIC DNA]</scope>
    <source>
        <strain evidence="1">Intl2013</strain>
        <tissue evidence="1">Whole animal</tissue>
    </source>
</reference>
<dbReference type="AlphaFoldDB" id="A0A177AXU4"/>